<dbReference type="Proteomes" id="UP000185639">
    <property type="component" value="Unassembled WGS sequence"/>
</dbReference>
<sequence length="400" mass="44839">MKSVLLILAAILISGGLYFLMTPGNHMHILLVGNSTGTMATRDQEMLSLIESRFKAYESELGITFRFSVLDGNLSPDQLVAEFKRISTEAPADLVIGCGDSFCLRQVLPVVEKNNLTFLYPGASEGLFDSASLVHLGPVPNQFLFPSLSWVKQHLGKSVMYLGGEDIRSRMLGRMLRQHLLPVSGIDMVSEEYLGAYEQVPSILEKIRDYQPDVLLFDACDWLNHPGFSSELSRVDIRIFSLCTDSDQRVASNYYFVSHYFDHPHNQANVEFKQFVAEQVTEPDALNAMAIGAADLVISLLRDREMTAAEISYALRGRNLLSAAGSMAVDVNEEGTWHTLFIGQNNQGETRLLWMSDTKLRPEMFPGSEGPSDWLHNVTIYWRNNRGRYRTGSIGGKEWL</sequence>
<dbReference type="InterPro" id="IPR028082">
    <property type="entry name" value="Peripla_BP_I"/>
</dbReference>
<dbReference type="PANTHER" id="PTHR47628:SF1">
    <property type="entry name" value="ALIPHATIC AMIDASE EXPRESSION-REGULATING PROTEIN"/>
    <property type="match status" value="1"/>
</dbReference>
<accession>A0A1N7J723</accession>
<dbReference type="Pfam" id="PF13433">
    <property type="entry name" value="Peripla_BP_5"/>
    <property type="match status" value="1"/>
</dbReference>
<dbReference type="STRING" id="484498.SAMN05421686_101421"/>
<dbReference type="EMBL" id="FTOH01000001">
    <property type="protein sequence ID" value="SIS45036.1"/>
    <property type="molecule type" value="Genomic_DNA"/>
</dbReference>
<reference evidence="2" key="1">
    <citation type="submission" date="2017-01" db="EMBL/GenBank/DDBJ databases">
        <authorList>
            <person name="Varghese N."/>
            <person name="Submissions S."/>
        </authorList>
    </citation>
    <scope>NUCLEOTIDE SEQUENCE [LARGE SCALE GENOMIC DNA]</scope>
    <source>
        <strain evidence="2">DSM 24913</strain>
    </source>
</reference>
<evidence type="ECO:0000313" key="1">
    <source>
        <dbReference type="EMBL" id="SIS45036.1"/>
    </source>
</evidence>
<dbReference type="PANTHER" id="PTHR47628">
    <property type="match status" value="1"/>
</dbReference>
<dbReference type="AlphaFoldDB" id="A0A1N7J723"/>
<evidence type="ECO:0000313" key="2">
    <source>
        <dbReference type="Proteomes" id="UP000185639"/>
    </source>
</evidence>
<dbReference type="RefSeq" id="WP_076513987.1">
    <property type="nucleotide sequence ID" value="NZ_FTOH01000001.1"/>
</dbReference>
<protein>
    <submittedName>
        <fullName evidence="1">Urea transport system substrate-binding protein</fullName>
    </submittedName>
</protein>
<dbReference type="Gene3D" id="3.40.50.2300">
    <property type="match status" value="2"/>
</dbReference>
<gene>
    <name evidence="1" type="ORF">SAMN05421686_101421</name>
</gene>
<organism evidence="1 2">
    <name type="scientific">Thalassolituus maritimus</name>
    <dbReference type="NCBI Taxonomy" id="484498"/>
    <lineage>
        <taxon>Bacteria</taxon>
        <taxon>Pseudomonadati</taxon>
        <taxon>Pseudomonadota</taxon>
        <taxon>Gammaproteobacteria</taxon>
        <taxon>Oceanospirillales</taxon>
        <taxon>Oceanospirillaceae</taxon>
        <taxon>Thalassolituus</taxon>
    </lineage>
</organism>
<keyword evidence="2" id="KW-1185">Reference proteome</keyword>
<name>A0A1N7J723_9GAMM</name>
<dbReference type="SUPFAM" id="SSF53822">
    <property type="entry name" value="Periplasmic binding protein-like I"/>
    <property type="match status" value="1"/>
</dbReference>
<proteinExistence type="predicted"/>